<dbReference type="SUPFAM" id="SSF109854">
    <property type="entry name" value="DinB/YfiT-like putative metalloenzymes"/>
    <property type="match status" value="1"/>
</dbReference>
<dbReference type="OrthoDB" id="1431064at2"/>
<evidence type="ECO:0000313" key="3">
    <source>
        <dbReference type="Proteomes" id="UP000190961"/>
    </source>
</evidence>
<evidence type="ECO:0000259" key="1">
    <source>
        <dbReference type="Pfam" id="PF12867"/>
    </source>
</evidence>
<dbReference type="EMBL" id="FUZU01000002">
    <property type="protein sequence ID" value="SKC78075.1"/>
    <property type="molecule type" value="Genomic_DNA"/>
</dbReference>
<dbReference type="Gene3D" id="1.20.120.450">
    <property type="entry name" value="dinb family like domain"/>
    <property type="match status" value="1"/>
</dbReference>
<keyword evidence="3" id="KW-1185">Reference proteome</keyword>
<gene>
    <name evidence="2" type="ORF">SAMN05660236_3681</name>
</gene>
<name>A0A1T5LQE7_9BACT</name>
<accession>A0A1T5LQE7</accession>
<protein>
    <submittedName>
        <fullName evidence="2">DinB superfamily protein</fullName>
    </submittedName>
</protein>
<dbReference type="RefSeq" id="WP_079688186.1">
    <property type="nucleotide sequence ID" value="NZ_FUZU01000002.1"/>
</dbReference>
<organism evidence="2 3">
    <name type="scientific">Ohtaekwangia koreensis</name>
    <dbReference type="NCBI Taxonomy" id="688867"/>
    <lineage>
        <taxon>Bacteria</taxon>
        <taxon>Pseudomonadati</taxon>
        <taxon>Bacteroidota</taxon>
        <taxon>Cytophagia</taxon>
        <taxon>Cytophagales</taxon>
        <taxon>Fulvivirgaceae</taxon>
        <taxon>Ohtaekwangia</taxon>
    </lineage>
</organism>
<dbReference type="AlphaFoldDB" id="A0A1T5LQE7"/>
<evidence type="ECO:0000313" key="2">
    <source>
        <dbReference type="EMBL" id="SKC78075.1"/>
    </source>
</evidence>
<proteinExistence type="predicted"/>
<dbReference type="Pfam" id="PF12867">
    <property type="entry name" value="DinB_2"/>
    <property type="match status" value="1"/>
</dbReference>
<dbReference type="InterPro" id="IPR034660">
    <property type="entry name" value="DinB/YfiT-like"/>
</dbReference>
<dbReference type="InterPro" id="IPR024775">
    <property type="entry name" value="DinB-like"/>
</dbReference>
<feature type="domain" description="DinB-like" evidence="1">
    <location>
        <begin position="34"/>
        <end position="155"/>
    </location>
</feature>
<dbReference type="Proteomes" id="UP000190961">
    <property type="component" value="Unassembled WGS sequence"/>
</dbReference>
<dbReference type="STRING" id="688867.SAMN05660236_3681"/>
<sequence length="167" mass="19515">MKKLAWFERQFTFGLPAGMLPFYLERLSGTAIRIEAKVKDITEAILSERRNEKWSIKQNIGHLAEVDEVANHRIDQMLQGVPVMLPAVFEPKDYNQQPVQEVLEYFRENRLKNLAKYKSIREEDLAKSSLHPRLQLQMNPVDLAFFDAEHDDHHLVMIEEILTASTR</sequence>
<reference evidence="2 3" key="1">
    <citation type="submission" date="2017-02" db="EMBL/GenBank/DDBJ databases">
        <authorList>
            <person name="Peterson S.W."/>
        </authorList>
    </citation>
    <scope>NUCLEOTIDE SEQUENCE [LARGE SCALE GENOMIC DNA]</scope>
    <source>
        <strain evidence="2 3">DSM 25262</strain>
    </source>
</reference>